<comment type="subcellular location">
    <subcellularLocation>
        <location evidence="1">Secreted</location>
    </subcellularLocation>
</comment>
<dbReference type="PRINTS" id="PR00313">
    <property type="entry name" value="CABNDNGRPT"/>
</dbReference>
<keyword evidence="7" id="KW-1185">Reference proteome</keyword>
<dbReference type="InterPro" id="IPR011049">
    <property type="entry name" value="Serralysin-like_metalloprot_C"/>
</dbReference>
<keyword evidence="2" id="KW-0964">Secreted</keyword>
<dbReference type="PATRIC" id="fig|44574.3.peg.2407"/>
<dbReference type="InterPro" id="IPR001343">
    <property type="entry name" value="Hemolysn_Ca-bd"/>
</dbReference>
<dbReference type="GO" id="GO:0005509">
    <property type="term" value="F:calcium ion binding"/>
    <property type="evidence" value="ECO:0007669"/>
    <property type="project" value="InterPro"/>
</dbReference>
<dbReference type="InterPro" id="IPR010566">
    <property type="entry name" value="Haemolys_ca-bd"/>
</dbReference>
<proteinExistence type="predicted"/>
<reference evidence="6 7" key="2">
    <citation type="journal article" date="2016" name="Genome Announc.">
        <title>Genome Sequence of Nitrosomonas communis Strain Nm2, a Mesophilic Ammonia-Oxidizing Bacterium Isolated from Mediterranean Soil.</title>
        <authorList>
            <person name="Kozlowski J.A."/>
            <person name="Kits K.D."/>
            <person name="Stein L.Y."/>
        </authorList>
    </citation>
    <scope>NUCLEOTIDE SEQUENCE [LARGE SCALE GENOMIC DNA]</scope>
    <source>
        <strain evidence="6 7">Nm2</strain>
    </source>
</reference>
<feature type="domain" description="Haemolysin-type calcium binding-related" evidence="5">
    <location>
        <begin position="1329"/>
        <end position="1372"/>
    </location>
</feature>
<reference evidence="7" key="1">
    <citation type="submission" date="2015-05" db="EMBL/GenBank/DDBJ databases">
        <title>Draft genome of Nitrosomonas communis strain Nm2.</title>
        <authorList>
            <person name="Kozlowski J.A."/>
            <person name="Kits K.D."/>
            <person name="Stein L.Y."/>
        </authorList>
    </citation>
    <scope>NUCLEOTIDE SEQUENCE [LARGE SCALE GENOMIC DNA]</scope>
    <source>
        <strain evidence="7">Nm2</strain>
    </source>
</reference>
<feature type="domain" description="Haemolysin-type calcium binding-related" evidence="5">
    <location>
        <begin position="669"/>
        <end position="710"/>
    </location>
</feature>
<gene>
    <name evidence="6" type="ORF">AAW31_09920</name>
</gene>
<dbReference type="Gene3D" id="2.150.10.10">
    <property type="entry name" value="Serralysin-like metalloprotease, C-terminal"/>
    <property type="match status" value="11"/>
</dbReference>
<dbReference type="SUPFAM" id="SSF51120">
    <property type="entry name" value="beta-Roll"/>
    <property type="match status" value="9"/>
</dbReference>
<dbReference type="KEGG" id="nco:AAW31_09920"/>
<feature type="domain" description="Haemolysin-type calcium binding-related" evidence="5">
    <location>
        <begin position="1164"/>
        <end position="1207"/>
    </location>
</feature>
<dbReference type="PANTHER" id="PTHR38340">
    <property type="entry name" value="S-LAYER PROTEIN"/>
    <property type="match status" value="1"/>
</dbReference>
<dbReference type="EMBL" id="CP011451">
    <property type="protein sequence ID" value="AKH39571.1"/>
    <property type="molecule type" value="Genomic_DNA"/>
</dbReference>
<evidence type="ECO:0000256" key="1">
    <source>
        <dbReference type="ARBA" id="ARBA00004613"/>
    </source>
</evidence>
<name>A0A0F7KJC1_9PROT</name>
<feature type="domain" description="Haemolysin-type calcium binding-related" evidence="5">
    <location>
        <begin position="138"/>
        <end position="181"/>
    </location>
</feature>
<feature type="region of interest" description="Disordered" evidence="4">
    <location>
        <begin position="227"/>
        <end position="255"/>
    </location>
</feature>
<feature type="region of interest" description="Disordered" evidence="4">
    <location>
        <begin position="410"/>
        <end position="430"/>
    </location>
</feature>
<dbReference type="PROSITE" id="PS00330">
    <property type="entry name" value="HEMOLYSIN_CALCIUM"/>
    <property type="match status" value="17"/>
</dbReference>
<feature type="domain" description="Haemolysin-type calcium binding-related" evidence="5">
    <location>
        <begin position="504"/>
        <end position="547"/>
    </location>
</feature>
<feature type="domain" description="Haemolysin-type calcium binding-related" evidence="5">
    <location>
        <begin position="321"/>
        <end position="364"/>
    </location>
</feature>
<accession>A0A0F7KJC1</accession>
<feature type="domain" description="Haemolysin-type calcium binding-related" evidence="5">
    <location>
        <begin position="1511"/>
        <end position="1540"/>
    </location>
</feature>
<protein>
    <recommendedName>
        <fullName evidence="5">Haemolysin-type calcium binding-related domain-containing protein</fullName>
    </recommendedName>
</protein>
<evidence type="ECO:0000259" key="5">
    <source>
        <dbReference type="Pfam" id="PF06594"/>
    </source>
</evidence>
<dbReference type="GO" id="GO:0005576">
    <property type="term" value="C:extracellular region"/>
    <property type="evidence" value="ECO:0007669"/>
    <property type="project" value="UniProtKB-SubCell"/>
</dbReference>
<feature type="domain" description="Haemolysin-type calcium binding-related" evidence="5">
    <location>
        <begin position="834"/>
        <end position="877"/>
    </location>
</feature>
<dbReference type="InterPro" id="IPR050557">
    <property type="entry name" value="RTX_toxin/Mannuronan_C5-epim"/>
</dbReference>
<dbReference type="Pfam" id="PF06594">
    <property type="entry name" value="HCBP_related"/>
    <property type="match status" value="9"/>
</dbReference>
<evidence type="ECO:0000313" key="7">
    <source>
        <dbReference type="Proteomes" id="UP000034156"/>
    </source>
</evidence>
<evidence type="ECO:0000256" key="4">
    <source>
        <dbReference type="SAM" id="MobiDB-lite"/>
    </source>
</evidence>
<dbReference type="PANTHER" id="PTHR38340:SF1">
    <property type="entry name" value="S-LAYER PROTEIN"/>
    <property type="match status" value="1"/>
</dbReference>
<dbReference type="Proteomes" id="UP000034156">
    <property type="component" value="Chromosome"/>
</dbReference>
<evidence type="ECO:0000256" key="3">
    <source>
        <dbReference type="ARBA" id="ARBA00022837"/>
    </source>
</evidence>
<evidence type="ECO:0000256" key="2">
    <source>
        <dbReference type="ARBA" id="ARBA00022525"/>
    </source>
</evidence>
<dbReference type="Pfam" id="PF00353">
    <property type="entry name" value="HemolysinCabind"/>
    <property type="match status" value="19"/>
</dbReference>
<organism evidence="6 7">
    <name type="scientific">Nitrosomonas communis</name>
    <dbReference type="NCBI Taxonomy" id="44574"/>
    <lineage>
        <taxon>Bacteria</taxon>
        <taxon>Pseudomonadati</taxon>
        <taxon>Pseudomonadota</taxon>
        <taxon>Betaproteobacteria</taxon>
        <taxon>Nitrosomonadales</taxon>
        <taxon>Nitrosomonadaceae</taxon>
        <taxon>Nitrosomonas</taxon>
    </lineage>
</organism>
<sequence length="1588" mass="163643">MLQDLNVSIIERDTSAGSKDDIIFSEPSNIVLNGYIGNDMLNGGAGNDTLAGSSGNDILQGGSGRDLLMGGDGDDILRGGMGENDHLRGDNGNDTYLFAAGDGNTSIDNNDTGTSYDVLQFMEGINPGEVVVTRDSSNLYLTLTSTSEKITVSNYFYQDGVGPYVLDAIEFSDGTSWDVATVKQKVMQGTSEADNLTGFASNDTIDGLEGNDSLNGAAGNDTLLGGAGNDTLSGSEGNDILEGGDGTDVLYGGSGDDTLSGGAGANDSLTGDAGNDTYLFAAGEGHTSINNYDTSTSRHDVLRFLEGINPGDVLVSRDSSNLYLTLAGTGEKITVSSYFYQDGAGPYVLDAIEFSNGTSWDVATVKQKVLQGTSGADNLTGFASNDTIDGLEGNDSLNGAAGNDTLLGGAGNDTLSGSEGNDVLDGGDGTDMLYGGAGDDTLSGGAGTNDSLTGDAGNDTYLFAAGEGHTSINNYDTSTSRHDVLRFLEGINPGEVAVTRNSSNLYLTLTSTGEKITVSNYFYQDGVSPYVLDAIEFSDGTSWDVATVKQKTLQGTSGADNLTGFASNDTMNGLAGNDTLSGGNGNDVLEGGDGTDMLYGGSGDDTLSGGAGANDSLTGDAGNDTYLFAAGEGHTSINNYDTSVGRHDVLRFMQGINPGEVAVTRNSSNLYLTLQSTGEKITINSYFYQDGAGPYVLDAIEFSDGTSWDVVTVKQKTLQGTSGADNLTGFASNDTMNGLAGNDTLSGGNGNDVLEGGDGTDMLYGGSGDDTLSGGAGTNDSLTGDAGNDTYLFAAGEGHTSINNYDTSISRHDVLRFLEGINPGEVAVTRNSSNLYLTLTSTGEKITVSNYFYQDGVSPYVLDAIEFSDGTSWDVATVKQKTLQGTSGADNLTGFASNDTMNGLAGNDTLSGGNGNDVLEGGDGTDMLYGGSGDDTLSGGAGANDSLTGDAGNDTYLFAAGEGHTSINNYDTSVGRHDVLRFMQGINPGEVAVTRNSSNLYLTLQSTGEKITINSYFYQDGAGPYVLDAIEFSDGTSWDVVTVKQKTLQGTSGADNLTGFASNDTMNGLAGNDTLSGGNGNDVLEGGDGTDMLYGGSGDDTLSGGAGANDSLTGDAGNDTYLFAAGEGNTSINNYDTGVGRHDVLRFLQGINPGDVLVSRDSSNLYLTLAGTGEKITVSSYFYQDGAGPYVLDAIEFSDGTSWDVATVKQKTLQGTSGADNLTGFASNDSMNGLAGNDTLSGGNGNDVLDGGDGTDMLYGGAGDDTLSGGAGTNDSLTGDAGNDTYLFAAGEGNTSINNYDTSVGRHDVLRFLEGINPGDVLVSRDSSNLYLTLAGTGEKITVSSYFYQDGAGPYVLDAIEFSDGTSWDVATVKQKTLQGTSGADNLTGFASNDTIDGLEGNDSLNGAAGNDTLLGGAGNDILSGSDGNDVLEGSDGSDMLYGGAGDDTLRGGSGGNDSLTGDAGNDTYLFKISDAKDIINNYDTDVKSFDVLRITEVSFENLWFSRNGSNLQINIAGTDDQLTITNWYSGNTYQLDQITADSSSLLKEHVDQLVSAMSSYKVPSGEGNIISQDVMNALQPVFNEVWL</sequence>
<dbReference type="InterPro" id="IPR018511">
    <property type="entry name" value="Hemolysin-typ_Ca-bd_CS"/>
</dbReference>
<keyword evidence="3" id="KW-0106">Calcium</keyword>
<evidence type="ECO:0000313" key="6">
    <source>
        <dbReference type="EMBL" id="AKH39571.1"/>
    </source>
</evidence>
<feature type="domain" description="Haemolysin-type calcium binding-related" evidence="5">
    <location>
        <begin position="999"/>
        <end position="1040"/>
    </location>
</feature>